<keyword evidence="1" id="KW-0472">Membrane</keyword>
<reference evidence="2" key="1">
    <citation type="submission" date="2022-06" db="EMBL/GenBank/DDBJ databases">
        <title>Sneathiella actinostolidae sp. nov., isolated from a sea anemonein the Western Pacific Ocean.</title>
        <authorList>
            <person name="Wei M.J."/>
        </authorList>
    </citation>
    <scope>NUCLEOTIDE SEQUENCE</scope>
    <source>
        <strain evidence="2">PHK-P5</strain>
    </source>
</reference>
<evidence type="ECO:0000313" key="2">
    <source>
        <dbReference type="EMBL" id="USG59907.1"/>
    </source>
</evidence>
<organism evidence="2 3">
    <name type="scientific">Sneathiella marina</name>
    <dbReference type="NCBI Taxonomy" id="2950108"/>
    <lineage>
        <taxon>Bacteria</taxon>
        <taxon>Pseudomonadati</taxon>
        <taxon>Pseudomonadota</taxon>
        <taxon>Alphaproteobacteria</taxon>
        <taxon>Sneathiellales</taxon>
        <taxon>Sneathiellaceae</taxon>
        <taxon>Sneathiella</taxon>
    </lineage>
</organism>
<dbReference type="Proteomes" id="UP001056291">
    <property type="component" value="Chromosome"/>
</dbReference>
<evidence type="ECO:0000256" key="1">
    <source>
        <dbReference type="SAM" id="Phobius"/>
    </source>
</evidence>
<proteinExistence type="predicted"/>
<gene>
    <name evidence="2" type="ORF">NBZ79_12035</name>
</gene>
<protein>
    <submittedName>
        <fullName evidence="2">Uncharacterized protein</fullName>
    </submittedName>
</protein>
<feature type="transmembrane region" description="Helical" evidence="1">
    <location>
        <begin position="42"/>
        <end position="61"/>
    </location>
</feature>
<dbReference type="RefSeq" id="WP_251932677.1">
    <property type="nucleotide sequence ID" value="NZ_CP098747.1"/>
</dbReference>
<name>A0ABY4VYA3_9PROT</name>
<accession>A0ABY4VYA3</accession>
<keyword evidence="1" id="KW-0812">Transmembrane</keyword>
<keyword evidence="1" id="KW-1133">Transmembrane helix</keyword>
<evidence type="ECO:0000313" key="3">
    <source>
        <dbReference type="Proteomes" id="UP001056291"/>
    </source>
</evidence>
<keyword evidence="3" id="KW-1185">Reference proteome</keyword>
<sequence>MDEIQSKKIEESDYSAGYYAGLNDIEGRIDSLHIRYREDSRTTFIVVVIALVFAFIGGFIIRDLL</sequence>
<dbReference type="EMBL" id="CP098747">
    <property type="protein sequence ID" value="USG59907.1"/>
    <property type="molecule type" value="Genomic_DNA"/>
</dbReference>